<dbReference type="Gene3D" id="3.30.70.1320">
    <property type="entry name" value="Multidrug efflux transporter AcrB pore domain like"/>
    <property type="match status" value="1"/>
</dbReference>
<dbReference type="PANTHER" id="PTHR32063">
    <property type="match status" value="1"/>
</dbReference>
<dbReference type="EMBL" id="FNHD01000022">
    <property type="protein sequence ID" value="SDM32086.1"/>
    <property type="molecule type" value="Genomic_DNA"/>
</dbReference>
<dbReference type="PANTHER" id="PTHR32063:SF12">
    <property type="entry name" value="CATION EFFLUX SYSTEM PROTEIN"/>
    <property type="match status" value="1"/>
</dbReference>
<feature type="transmembrane region" description="Helical" evidence="8">
    <location>
        <begin position="363"/>
        <end position="383"/>
    </location>
</feature>
<keyword evidence="3" id="KW-0813">Transport</keyword>
<keyword evidence="4" id="KW-1003">Cell membrane</keyword>
<sequence length="1032" mass="114394">MNKFIKNIIAFSLKNKAFTFVWVGILAIAGFISFKNMPIEAFPDVTNTQIVIITQWEGRSAEEVERFVTTPIELAMSPVQKKTSVRSNTMFGLSIVKILFDDGIDDIFARNMVNNQLRNVSLPEGIDPEVQPPYGPTGEIFRYTLESKTKDSRELLTLQNWVIDRALRGVPGVADINVFGGQEKVFELSTDPRALDKYGLTPLEVYEAVTKSNLNVGGDIIEKNGQAYVVRGIGLVQSADDIANITIHNDHGNPILVKNVAEVHESSLPRVGQAGLNKHDDTVEGIVVMRKGENPREVLVGVKAKIQELNEKILPKDVKMVTFYDRDNLMDFTTETVMHNLLEGIILVTVIVLIFMADWRTTLIVSIIIPLSLLFAFLCLKMAGMSANLLSLGAVDFGIIIDGAVVMVEGIFVMLDHKAKKYGHERFNKLAKAGWIKQTGTGLGKAIFFSKLIIITSLIPIFSFQKVEGKMFSPLAFTLGFALMGALIFTLTLVPVLTHLLLNKNVREKNNPFVNFWDRIVLNGFKFTFRNKKMSLLIAISCMAISLFSAKFLGTEFLPQLNEGSLWITAEMPMSSSLKESLKTADILKKDIMNVPEVTDVLAQTGRSNDGTDPNGFGFVQFAVNLKPKDEWKRKISYDQLIEEIDKKLRNYQGIIFNYSQPISDNVAEAVAGFKAENGIKIYGDNLQTLDDLAEKVLKSIKDVDGVRDAGIIKNIGQPEVNVVWDRNKMAAYGVMPEDAQTVLEMAFGGKTASEMYDGERKFPIRLRYSQEYRKDENDIASLMIPTQDGAMIPLKEVASIVKNNGAAFIYRDDIKRYIGVKFSIRDRDLGGTIADAQKEVSKINLPEGYKIGWTGQFENQQRATKRLTQVVPISIMGIFFLLFILFGNMKDSLLVLANVPFALIGGIIALHVTNMNFGISAGVGMIALLGICIQNGVILITEFHQNFKKGLSLDDSILNGVKSRTRPVIMTALMASIGLLPAALSTGIGSESQKPLAIVIIGGLITATVLTLLIFPIIFWIFNRSKRSELI</sequence>
<dbReference type="SUPFAM" id="SSF82693">
    <property type="entry name" value="Multidrug efflux transporter AcrB pore domain, PN1, PN2, PC1 and PC2 subdomains"/>
    <property type="match status" value="3"/>
</dbReference>
<dbReference type="Pfam" id="PF00873">
    <property type="entry name" value="ACR_tran"/>
    <property type="match status" value="1"/>
</dbReference>
<organism evidence="9 10">
    <name type="scientific">Chryseobacterium taihuense</name>
    <dbReference type="NCBI Taxonomy" id="1141221"/>
    <lineage>
        <taxon>Bacteria</taxon>
        <taxon>Pseudomonadati</taxon>
        <taxon>Bacteroidota</taxon>
        <taxon>Flavobacteriia</taxon>
        <taxon>Flavobacteriales</taxon>
        <taxon>Weeksellaceae</taxon>
        <taxon>Chryseobacterium group</taxon>
        <taxon>Chryseobacterium</taxon>
    </lineage>
</organism>
<protein>
    <submittedName>
        <fullName evidence="9">Cobalt-zinc-cadmium resistance protein CzcA</fullName>
    </submittedName>
</protein>
<reference evidence="9 10" key="1">
    <citation type="submission" date="2016-10" db="EMBL/GenBank/DDBJ databases">
        <authorList>
            <person name="Varghese N."/>
            <person name="Submissions S."/>
        </authorList>
    </citation>
    <scope>NUCLEOTIDE SEQUENCE [LARGE SCALE GENOMIC DNA]</scope>
    <source>
        <strain evidence="9 10">CGMCC 1.10941</strain>
    </source>
</reference>
<comment type="caution">
    <text evidence="9">The sequence shown here is derived from an EMBL/GenBank/DDBJ whole genome shotgun (WGS) entry which is preliminary data.</text>
</comment>
<dbReference type="InterPro" id="IPR001036">
    <property type="entry name" value="Acrflvin-R"/>
</dbReference>
<feature type="transmembrane region" description="Helical" evidence="8">
    <location>
        <begin position="389"/>
        <end position="415"/>
    </location>
</feature>
<feature type="transmembrane region" description="Helical" evidence="8">
    <location>
        <begin position="868"/>
        <end position="887"/>
    </location>
</feature>
<evidence type="ECO:0000313" key="9">
    <source>
        <dbReference type="EMBL" id="SDM32086.1"/>
    </source>
</evidence>
<dbReference type="PRINTS" id="PR00702">
    <property type="entry name" value="ACRIFLAVINRP"/>
</dbReference>
<dbReference type="Gene3D" id="3.30.70.1440">
    <property type="entry name" value="Multidrug efflux transporter AcrB pore domain"/>
    <property type="match status" value="1"/>
</dbReference>
<feature type="transmembrane region" description="Helical" evidence="8">
    <location>
        <begin position="969"/>
        <end position="991"/>
    </location>
</feature>
<feature type="transmembrane region" description="Helical" evidence="8">
    <location>
        <begin position="446"/>
        <end position="464"/>
    </location>
</feature>
<evidence type="ECO:0000256" key="4">
    <source>
        <dbReference type="ARBA" id="ARBA00022475"/>
    </source>
</evidence>
<feature type="transmembrane region" description="Helical" evidence="8">
    <location>
        <begin position="337"/>
        <end position="356"/>
    </location>
</feature>
<dbReference type="Proteomes" id="UP000199242">
    <property type="component" value="Unassembled WGS sequence"/>
</dbReference>
<dbReference type="NCBIfam" id="TIGR00914">
    <property type="entry name" value="2A0601"/>
    <property type="match status" value="1"/>
</dbReference>
<accession>A0ABY0R325</accession>
<evidence type="ECO:0000256" key="1">
    <source>
        <dbReference type="ARBA" id="ARBA00004651"/>
    </source>
</evidence>
<evidence type="ECO:0000256" key="6">
    <source>
        <dbReference type="ARBA" id="ARBA00022989"/>
    </source>
</evidence>
<evidence type="ECO:0000256" key="7">
    <source>
        <dbReference type="ARBA" id="ARBA00023136"/>
    </source>
</evidence>
<feature type="transmembrane region" description="Helical" evidence="8">
    <location>
        <begin position="920"/>
        <end position="941"/>
    </location>
</feature>
<dbReference type="InterPro" id="IPR004763">
    <property type="entry name" value="CusA-like"/>
</dbReference>
<feature type="transmembrane region" description="Helical" evidence="8">
    <location>
        <begin position="894"/>
        <end position="914"/>
    </location>
</feature>
<keyword evidence="5 8" id="KW-0812">Transmembrane</keyword>
<evidence type="ECO:0000313" key="10">
    <source>
        <dbReference type="Proteomes" id="UP000199242"/>
    </source>
</evidence>
<dbReference type="Gene3D" id="1.20.1640.10">
    <property type="entry name" value="Multidrug efflux transporter AcrB transmembrane domain"/>
    <property type="match status" value="2"/>
</dbReference>
<dbReference type="RefSeq" id="WP_089745520.1">
    <property type="nucleotide sequence ID" value="NZ_FNHD01000022.1"/>
</dbReference>
<proteinExistence type="inferred from homology"/>
<dbReference type="InterPro" id="IPR027463">
    <property type="entry name" value="AcrB_DN_DC_subdom"/>
</dbReference>
<evidence type="ECO:0000256" key="2">
    <source>
        <dbReference type="ARBA" id="ARBA00010942"/>
    </source>
</evidence>
<comment type="similarity">
    <text evidence="2">Belongs to the resistance-nodulation-cell division (RND) (TC 2.A.6) family.</text>
</comment>
<dbReference type="SUPFAM" id="SSF82866">
    <property type="entry name" value="Multidrug efflux transporter AcrB transmembrane domain"/>
    <property type="match status" value="2"/>
</dbReference>
<keyword evidence="6 8" id="KW-1133">Transmembrane helix</keyword>
<dbReference type="Gene3D" id="3.30.70.1430">
    <property type="entry name" value="Multidrug efflux transporter AcrB pore domain"/>
    <property type="match status" value="2"/>
</dbReference>
<keyword evidence="7 8" id="KW-0472">Membrane</keyword>
<dbReference type="SUPFAM" id="SSF82714">
    <property type="entry name" value="Multidrug efflux transporter AcrB TolC docking domain, DN and DC subdomains"/>
    <property type="match status" value="2"/>
</dbReference>
<name>A0ABY0R325_9FLAO</name>
<evidence type="ECO:0000256" key="5">
    <source>
        <dbReference type="ARBA" id="ARBA00022692"/>
    </source>
</evidence>
<feature type="transmembrane region" description="Helical" evidence="8">
    <location>
        <begin position="476"/>
        <end position="502"/>
    </location>
</feature>
<feature type="transmembrane region" description="Helical" evidence="8">
    <location>
        <begin position="534"/>
        <end position="553"/>
    </location>
</feature>
<evidence type="ECO:0000256" key="3">
    <source>
        <dbReference type="ARBA" id="ARBA00022448"/>
    </source>
</evidence>
<comment type="subcellular location">
    <subcellularLocation>
        <location evidence="1">Cell membrane</location>
        <topology evidence="1">Multi-pass membrane protein</topology>
    </subcellularLocation>
</comment>
<evidence type="ECO:0000256" key="8">
    <source>
        <dbReference type="SAM" id="Phobius"/>
    </source>
</evidence>
<keyword evidence="10" id="KW-1185">Reference proteome</keyword>
<dbReference type="Gene3D" id="3.30.2090.10">
    <property type="entry name" value="Multidrug efflux transporter AcrB TolC docking domain, DN and DC subdomains"/>
    <property type="match status" value="2"/>
</dbReference>
<gene>
    <name evidence="9" type="ORF">SAMN05216273_12223</name>
</gene>
<feature type="transmembrane region" description="Helical" evidence="8">
    <location>
        <begin position="997"/>
        <end position="1023"/>
    </location>
</feature>